<protein>
    <submittedName>
        <fullName evidence="1">Uncharacterized protein</fullName>
    </submittedName>
</protein>
<evidence type="ECO:0000313" key="1">
    <source>
        <dbReference type="EMBL" id="MBB6201196.1"/>
    </source>
</evidence>
<reference evidence="1 2" key="1">
    <citation type="submission" date="2020-08" db="EMBL/GenBank/DDBJ databases">
        <title>Genomic Encyclopedia of Type Strains, Phase IV (KMG-V): Genome sequencing to study the core and pangenomes of soil and plant-associated prokaryotes.</title>
        <authorList>
            <person name="Whitman W."/>
        </authorList>
    </citation>
    <scope>NUCLEOTIDE SEQUENCE [LARGE SCALE GENOMIC DNA]</scope>
    <source>
        <strain evidence="1 2">SEMIA 4013</strain>
    </source>
</reference>
<proteinExistence type="predicted"/>
<sequence length="71" mass="7764">MGNDEQNSAAERFDAARVIAEDCSRAVAACVDMIDAPGAVWDKLYAMRNALQRLHAAAATAFEKSSRRIQH</sequence>
<comment type="caution">
    <text evidence="1">The sequence shown here is derived from an EMBL/GenBank/DDBJ whole genome shotgun (WGS) entry which is preliminary data.</text>
</comment>
<name>A0AAW3UVQ3_9BURK</name>
<dbReference type="AlphaFoldDB" id="A0AAW3UVQ3"/>
<accession>A0AAW3UVQ3</accession>
<organism evidence="1 2">
    <name type="scientific">Paraburkholderia fungorum</name>
    <dbReference type="NCBI Taxonomy" id="134537"/>
    <lineage>
        <taxon>Bacteria</taxon>
        <taxon>Pseudomonadati</taxon>
        <taxon>Pseudomonadota</taxon>
        <taxon>Betaproteobacteria</taxon>
        <taxon>Burkholderiales</taxon>
        <taxon>Burkholderiaceae</taxon>
        <taxon>Paraburkholderia</taxon>
    </lineage>
</organism>
<dbReference type="EMBL" id="JACIIK010000003">
    <property type="protein sequence ID" value="MBB6201196.1"/>
    <property type="molecule type" value="Genomic_DNA"/>
</dbReference>
<dbReference type="Proteomes" id="UP000518681">
    <property type="component" value="Unassembled WGS sequence"/>
</dbReference>
<evidence type="ECO:0000313" key="2">
    <source>
        <dbReference type="Proteomes" id="UP000518681"/>
    </source>
</evidence>
<gene>
    <name evidence="1" type="ORF">GGD69_002045</name>
</gene>